<accession>A0A9P1EM52</accession>
<feature type="compositionally biased region" description="Low complexity" evidence="1">
    <location>
        <begin position="36"/>
        <end position="46"/>
    </location>
</feature>
<reference evidence="2" key="1">
    <citation type="submission" date="2022-07" db="EMBL/GenBank/DDBJ databases">
        <authorList>
            <person name="Macas J."/>
            <person name="Novak P."/>
            <person name="Neumann P."/>
        </authorList>
    </citation>
    <scope>NUCLEOTIDE SEQUENCE</scope>
</reference>
<keyword evidence="3" id="KW-1185">Reference proteome</keyword>
<comment type="caution">
    <text evidence="2">The sequence shown here is derived from an EMBL/GenBank/DDBJ whole genome shotgun (WGS) entry which is preliminary data.</text>
</comment>
<feature type="compositionally biased region" description="Basic and acidic residues" evidence="1">
    <location>
        <begin position="14"/>
        <end position="24"/>
    </location>
</feature>
<dbReference type="AlphaFoldDB" id="A0A9P1EM52"/>
<gene>
    <name evidence="2" type="ORF">CEURO_LOCUS20827</name>
</gene>
<sequence>MAEGDALVLEDQVPPEHPDLHLADFSHTGGPSPGVSRRAATTSASRSFHRRDGHPGTSYHDRWPLEAWKSKLNAMDFFSVVVAASDPKKPLFSLVDSKDDRWVHASSQPR</sequence>
<evidence type="ECO:0000256" key="1">
    <source>
        <dbReference type="SAM" id="MobiDB-lite"/>
    </source>
</evidence>
<evidence type="ECO:0000313" key="3">
    <source>
        <dbReference type="Proteomes" id="UP001152484"/>
    </source>
</evidence>
<proteinExistence type="predicted"/>
<dbReference type="EMBL" id="CAMAPE010000068">
    <property type="protein sequence ID" value="CAH9115526.1"/>
    <property type="molecule type" value="Genomic_DNA"/>
</dbReference>
<evidence type="ECO:0000313" key="2">
    <source>
        <dbReference type="EMBL" id="CAH9115526.1"/>
    </source>
</evidence>
<feature type="region of interest" description="Disordered" evidence="1">
    <location>
        <begin position="1"/>
        <end position="60"/>
    </location>
</feature>
<organism evidence="2 3">
    <name type="scientific">Cuscuta europaea</name>
    <name type="common">European dodder</name>
    <dbReference type="NCBI Taxonomy" id="41803"/>
    <lineage>
        <taxon>Eukaryota</taxon>
        <taxon>Viridiplantae</taxon>
        <taxon>Streptophyta</taxon>
        <taxon>Embryophyta</taxon>
        <taxon>Tracheophyta</taxon>
        <taxon>Spermatophyta</taxon>
        <taxon>Magnoliopsida</taxon>
        <taxon>eudicotyledons</taxon>
        <taxon>Gunneridae</taxon>
        <taxon>Pentapetalae</taxon>
        <taxon>asterids</taxon>
        <taxon>lamiids</taxon>
        <taxon>Solanales</taxon>
        <taxon>Convolvulaceae</taxon>
        <taxon>Cuscuteae</taxon>
        <taxon>Cuscuta</taxon>
        <taxon>Cuscuta subgen. Cuscuta</taxon>
    </lineage>
</organism>
<protein>
    <submittedName>
        <fullName evidence="2">Uncharacterized protein</fullName>
    </submittedName>
</protein>
<name>A0A9P1EM52_CUSEU</name>
<dbReference type="Proteomes" id="UP001152484">
    <property type="component" value="Unassembled WGS sequence"/>
</dbReference>